<dbReference type="RefSeq" id="WP_191164376.1">
    <property type="nucleotide sequence ID" value="NZ_JACWMX010000006.1"/>
</dbReference>
<proteinExistence type="predicted"/>
<organism evidence="1 2">
    <name type="scientific">Mucilaginibacter glaciei</name>
    <dbReference type="NCBI Taxonomy" id="2772109"/>
    <lineage>
        <taxon>Bacteria</taxon>
        <taxon>Pseudomonadati</taxon>
        <taxon>Bacteroidota</taxon>
        <taxon>Sphingobacteriia</taxon>
        <taxon>Sphingobacteriales</taxon>
        <taxon>Sphingobacteriaceae</taxon>
        <taxon>Mucilaginibacter</taxon>
    </lineage>
</organism>
<reference evidence="1" key="1">
    <citation type="submission" date="2020-09" db="EMBL/GenBank/DDBJ databases">
        <title>Novel species of Mucilaginibacter isolated from a glacier on the Tibetan Plateau.</title>
        <authorList>
            <person name="Liu Q."/>
            <person name="Xin Y.-H."/>
        </authorList>
    </citation>
    <scope>NUCLEOTIDE SEQUENCE</scope>
    <source>
        <strain evidence="1">ZB1P21</strain>
    </source>
</reference>
<dbReference type="EMBL" id="JACWMX010000006">
    <property type="protein sequence ID" value="MBD1394626.1"/>
    <property type="molecule type" value="Genomic_DNA"/>
</dbReference>
<keyword evidence="2" id="KW-1185">Reference proteome</keyword>
<gene>
    <name evidence="1" type="ORF">IDJ76_16075</name>
</gene>
<name>A0A926NNW0_9SPHI</name>
<sequence>MKGKPDVSVTDETLSFEQRAWSYYPLSLTKEQQLNPYLFLEAFFGKYNLPQYREHLYDWLEYGLSVKPAGEFMEAEDLLTVNENLQKLFDAAWFIFQRTSAKPSLRNDVKEEKVLFSLSANLSSAEREAIPVSMYQLDSGLQGKQSALISSIVSIIIHKINSVKAIVYLGAAPLNKLYLLVLTDNEEQRQSQGLAGMIEDSCRETANVVALVHHSSALFTGLKRGNRFMNTALTRSPAYLSGDLL</sequence>
<protein>
    <submittedName>
        <fullName evidence="1">Uncharacterized protein</fullName>
    </submittedName>
</protein>
<evidence type="ECO:0000313" key="2">
    <source>
        <dbReference type="Proteomes" id="UP000619078"/>
    </source>
</evidence>
<comment type="caution">
    <text evidence="1">The sequence shown here is derived from an EMBL/GenBank/DDBJ whole genome shotgun (WGS) entry which is preliminary data.</text>
</comment>
<accession>A0A926NNW0</accession>
<dbReference type="Proteomes" id="UP000619078">
    <property type="component" value="Unassembled WGS sequence"/>
</dbReference>
<evidence type="ECO:0000313" key="1">
    <source>
        <dbReference type="EMBL" id="MBD1394626.1"/>
    </source>
</evidence>
<dbReference type="AlphaFoldDB" id="A0A926NNW0"/>